<dbReference type="InterPro" id="IPR021339">
    <property type="entry name" value="DUF2956"/>
</dbReference>
<dbReference type="Proteomes" id="UP001163255">
    <property type="component" value="Chromosome"/>
</dbReference>
<protein>
    <submittedName>
        <fullName evidence="2">DUF2956 domain-containing protein</fullName>
    </submittedName>
</protein>
<dbReference type="RefSeq" id="WP_262600472.1">
    <property type="nucleotide sequence ID" value="NZ_CP103300.1"/>
</dbReference>
<dbReference type="EMBL" id="CP103300">
    <property type="protein sequence ID" value="UYM17774.1"/>
    <property type="molecule type" value="Genomic_DNA"/>
</dbReference>
<gene>
    <name evidence="2" type="ORF">NX720_07655</name>
</gene>
<evidence type="ECO:0000313" key="3">
    <source>
        <dbReference type="Proteomes" id="UP001163255"/>
    </source>
</evidence>
<reference evidence="2" key="1">
    <citation type="submission" date="2022-10" db="EMBL/GenBank/DDBJ databases">
        <title>Completed Genome Sequence of two octocoral isolated bacterium, Endozoicomonas euniceicola EF212T and Endozoicomonas gorgoniicola PS125T.</title>
        <authorList>
            <person name="Chiou Y.-J."/>
            <person name="Chen Y.-H."/>
        </authorList>
    </citation>
    <scope>NUCLEOTIDE SEQUENCE</scope>
    <source>
        <strain evidence="2">EF212</strain>
    </source>
</reference>
<feature type="transmembrane region" description="Helical" evidence="1">
    <location>
        <begin position="99"/>
        <end position="117"/>
    </location>
</feature>
<accession>A0ABY6GY95</accession>
<keyword evidence="3" id="KW-1185">Reference proteome</keyword>
<keyword evidence="1" id="KW-0472">Membrane</keyword>
<organism evidence="2 3">
    <name type="scientific">Endozoicomonas euniceicola</name>
    <dbReference type="NCBI Taxonomy" id="1234143"/>
    <lineage>
        <taxon>Bacteria</taxon>
        <taxon>Pseudomonadati</taxon>
        <taxon>Pseudomonadota</taxon>
        <taxon>Gammaproteobacteria</taxon>
        <taxon>Oceanospirillales</taxon>
        <taxon>Endozoicomonadaceae</taxon>
        <taxon>Endozoicomonas</taxon>
    </lineage>
</organism>
<proteinExistence type="predicted"/>
<keyword evidence="1" id="KW-0812">Transmembrane</keyword>
<dbReference type="Pfam" id="PF11169">
    <property type="entry name" value="DUF2956"/>
    <property type="match status" value="1"/>
</dbReference>
<name>A0ABY6GY95_9GAMM</name>
<sequence>MAKTAKKPAISTETKEEALKIARATQRPGQTKEQTRLIAMGIQKGIDQYKKQQKTKARALDRRLKTIKRQRDNEPVVEKTNETAVPKNSPSVVYRQSRLPWVLLGLSWAAMAVYFYLLH</sequence>
<keyword evidence="1" id="KW-1133">Transmembrane helix</keyword>
<evidence type="ECO:0000313" key="2">
    <source>
        <dbReference type="EMBL" id="UYM17774.1"/>
    </source>
</evidence>
<evidence type="ECO:0000256" key="1">
    <source>
        <dbReference type="SAM" id="Phobius"/>
    </source>
</evidence>